<comment type="caution">
    <text evidence="4">The sequence shown here is derived from an EMBL/GenBank/DDBJ whole genome shotgun (WGS) entry which is preliminary data.</text>
</comment>
<feature type="chain" id="PRO_5031332113" evidence="2">
    <location>
        <begin position="22"/>
        <end position="226"/>
    </location>
</feature>
<dbReference type="AlphaFoldDB" id="A0A7X3MEC3"/>
<feature type="signal peptide" evidence="2">
    <location>
        <begin position="1"/>
        <end position="21"/>
    </location>
</feature>
<name>A0A7X3MEC3_9FIRM</name>
<dbReference type="Pfam" id="PF16403">
    <property type="entry name" value="Bact_surface_Ig-like"/>
    <property type="match status" value="1"/>
</dbReference>
<keyword evidence="5" id="KW-1185">Reference proteome</keyword>
<feature type="region of interest" description="Disordered" evidence="1">
    <location>
        <begin position="109"/>
        <end position="145"/>
    </location>
</feature>
<gene>
    <name evidence="4" type="ORF">GN277_05040</name>
</gene>
<reference evidence="4 5" key="1">
    <citation type="submission" date="2019-12" db="EMBL/GenBank/DDBJ databases">
        <title>Sporaefaciens musculi gen. nov., sp. nov., a novel bacterium isolated from the caecum of an obese mouse.</title>
        <authorList>
            <person name="Rasmussen T.S."/>
            <person name="Streidl T."/>
            <person name="Hitch T.C.A."/>
            <person name="Wortmann E."/>
            <person name="Deptula P."/>
            <person name="Hansen M."/>
            <person name="Nielsen D.S."/>
            <person name="Clavel T."/>
            <person name="Vogensen F.K."/>
        </authorList>
    </citation>
    <scope>NUCLEOTIDE SEQUENCE [LARGE SCALE GENOMIC DNA]</scope>
    <source>
        <strain evidence="4 5">WCA-9-b2</strain>
    </source>
</reference>
<protein>
    <submittedName>
        <fullName evidence="4">DUF5011 domain-containing protein</fullName>
    </submittedName>
</protein>
<dbReference type="InterPro" id="IPR032179">
    <property type="entry name" value="Cry22Aa_Ig-like"/>
</dbReference>
<evidence type="ECO:0000259" key="3">
    <source>
        <dbReference type="Pfam" id="PF16403"/>
    </source>
</evidence>
<dbReference type="Gene3D" id="2.60.40.10">
    <property type="entry name" value="Immunoglobulins"/>
    <property type="match status" value="2"/>
</dbReference>
<evidence type="ECO:0000256" key="2">
    <source>
        <dbReference type="SAM" id="SignalP"/>
    </source>
</evidence>
<feature type="domain" description="Pesticidal crystal protein Cry22Aa Ig-like" evidence="3">
    <location>
        <begin position="154"/>
        <end position="216"/>
    </location>
</feature>
<dbReference type="RefSeq" id="WP_159750106.1">
    <property type="nucleotide sequence ID" value="NZ_CASSPE010000074.1"/>
</dbReference>
<accession>A0A7X3MEC3</accession>
<dbReference type="Proteomes" id="UP000460412">
    <property type="component" value="Unassembled WGS sequence"/>
</dbReference>
<evidence type="ECO:0000313" key="4">
    <source>
        <dbReference type="EMBL" id="MXP74767.1"/>
    </source>
</evidence>
<sequence length="226" mass="24703">MKHRGLALVMAAACAVLTVIAAFIYLRQDNTPPEIKIEERDITYTEGDDHEALMDGVSAEDKVDGNLTGKVFVSKIVLTSDDSAIVYYGVMDEHKNIGTARRRVTYRSANTPQEGQVDETSGEVAGMEGEDGQIPSSETALEPDGPKPVMALTTDQMTIKVGQTFDPLSVVQGAVDDKDDMNTLYQNIHADGTYDVRTKGTYEIRYYVTDSDGNASEPHIFTLTVE</sequence>
<dbReference type="InterPro" id="IPR013783">
    <property type="entry name" value="Ig-like_fold"/>
</dbReference>
<evidence type="ECO:0000313" key="5">
    <source>
        <dbReference type="Proteomes" id="UP000460412"/>
    </source>
</evidence>
<organism evidence="4 5">
    <name type="scientific">Sporofaciens musculi</name>
    <dbReference type="NCBI Taxonomy" id="2681861"/>
    <lineage>
        <taxon>Bacteria</taxon>
        <taxon>Bacillati</taxon>
        <taxon>Bacillota</taxon>
        <taxon>Clostridia</taxon>
        <taxon>Lachnospirales</taxon>
        <taxon>Lachnospiraceae</taxon>
        <taxon>Sporofaciens</taxon>
    </lineage>
</organism>
<keyword evidence="2" id="KW-0732">Signal</keyword>
<proteinExistence type="predicted"/>
<evidence type="ECO:0000256" key="1">
    <source>
        <dbReference type="SAM" id="MobiDB-lite"/>
    </source>
</evidence>
<dbReference type="EMBL" id="WUQX01000001">
    <property type="protein sequence ID" value="MXP74767.1"/>
    <property type="molecule type" value="Genomic_DNA"/>
</dbReference>